<evidence type="ECO:0000256" key="4">
    <source>
        <dbReference type="ARBA" id="ARBA00022801"/>
    </source>
</evidence>
<dbReference type="EMBL" id="QSBY01000009">
    <property type="protein sequence ID" value="RHW70312.1"/>
    <property type="molecule type" value="Genomic_DNA"/>
</dbReference>
<evidence type="ECO:0000259" key="8">
    <source>
        <dbReference type="Pfam" id="PF00857"/>
    </source>
</evidence>
<comment type="similarity">
    <text evidence="1">Belongs to the isochorismatase family.</text>
</comment>
<dbReference type="EC" id="3.5.1.19" evidence="6"/>
<dbReference type="AlphaFoldDB" id="A0A3L6L110"/>
<dbReference type="InterPro" id="IPR000868">
    <property type="entry name" value="Isochorismatase-like_dom"/>
</dbReference>
<name>A0A3L6L110_9TRYP</name>
<reference evidence="9 10" key="1">
    <citation type="submission" date="2018-09" db="EMBL/GenBank/DDBJ databases">
        <title>whole genome sequence of T. equiperdum IVM-t1 strain.</title>
        <authorList>
            <person name="Suganuma K."/>
        </authorList>
    </citation>
    <scope>NUCLEOTIDE SEQUENCE [LARGE SCALE GENOMIC DNA]</scope>
    <source>
        <strain evidence="9 10">IVM-t1</strain>
    </source>
</reference>
<dbReference type="GO" id="GO:0008936">
    <property type="term" value="F:nicotinamidase activity"/>
    <property type="evidence" value="ECO:0007669"/>
    <property type="project" value="UniProtKB-EC"/>
</dbReference>
<comment type="pathway">
    <text evidence="5">Cofactor biosynthesis; nicotinate biosynthesis; nicotinate from nicotinamide: step 1/1.</text>
</comment>
<dbReference type="InterPro" id="IPR036380">
    <property type="entry name" value="Isochorismatase-like_sf"/>
</dbReference>
<dbReference type="GO" id="GO:0046872">
    <property type="term" value="F:metal ion binding"/>
    <property type="evidence" value="ECO:0007669"/>
    <property type="project" value="UniProtKB-KW"/>
</dbReference>
<comment type="caution">
    <text evidence="9">The sequence shown here is derived from an EMBL/GenBank/DDBJ whole genome shotgun (WGS) entry which is preliminary data.</text>
</comment>
<proteinExistence type="inferred from homology"/>
<evidence type="ECO:0000256" key="5">
    <source>
        <dbReference type="ARBA" id="ARBA00037900"/>
    </source>
</evidence>
<organism evidence="9 10">
    <name type="scientific">Trypanosoma brucei equiperdum</name>
    <dbReference type="NCBI Taxonomy" id="630700"/>
    <lineage>
        <taxon>Eukaryota</taxon>
        <taxon>Discoba</taxon>
        <taxon>Euglenozoa</taxon>
        <taxon>Kinetoplastea</taxon>
        <taxon>Metakinetoplastina</taxon>
        <taxon>Trypanosomatida</taxon>
        <taxon>Trypanosomatidae</taxon>
        <taxon>Trypanosoma</taxon>
    </lineage>
</organism>
<keyword evidence="2" id="KW-0662">Pyridine nucleotide biosynthesis</keyword>
<dbReference type="Gene3D" id="3.40.50.850">
    <property type="entry name" value="Isochorismatase-like"/>
    <property type="match status" value="1"/>
</dbReference>
<dbReference type="Proteomes" id="UP000266743">
    <property type="component" value="Chromosome 9"/>
</dbReference>
<protein>
    <recommendedName>
        <fullName evidence="6">nicotinamidase</fullName>
        <ecNumber evidence="6">3.5.1.19</ecNumber>
    </recommendedName>
    <alternativeName>
        <fullName evidence="7">Nicotinamide deamidase</fullName>
    </alternativeName>
</protein>
<evidence type="ECO:0000313" key="10">
    <source>
        <dbReference type="Proteomes" id="UP000266743"/>
    </source>
</evidence>
<evidence type="ECO:0000256" key="1">
    <source>
        <dbReference type="ARBA" id="ARBA00006336"/>
    </source>
</evidence>
<accession>A0A3L6L110</accession>
<evidence type="ECO:0000313" key="9">
    <source>
        <dbReference type="EMBL" id="RHW70312.1"/>
    </source>
</evidence>
<evidence type="ECO:0000256" key="7">
    <source>
        <dbReference type="ARBA" id="ARBA00043224"/>
    </source>
</evidence>
<keyword evidence="4" id="KW-0378">Hydrolase</keyword>
<feature type="domain" description="Isochorismatase-like" evidence="8">
    <location>
        <begin position="14"/>
        <end position="140"/>
    </location>
</feature>
<evidence type="ECO:0000256" key="6">
    <source>
        <dbReference type="ARBA" id="ARBA00039017"/>
    </source>
</evidence>
<dbReference type="PANTHER" id="PTHR11080">
    <property type="entry name" value="PYRAZINAMIDASE/NICOTINAMIDASE"/>
    <property type="match status" value="1"/>
</dbReference>
<dbReference type="InterPro" id="IPR052347">
    <property type="entry name" value="Isochorismatase_Nicotinamidase"/>
</dbReference>
<dbReference type="SUPFAM" id="SSF52499">
    <property type="entry name" value="Isochorismatase-like hydrolases"/>
    <property type="match status" value="1"/>
</dbReference>
<dbReference type="PANTHER" id="PTHR11080:SF2">
    <property type="entry name" value="LD05707P"/>
    <property type="match status" value="1"/>
</dbReference>
<dbReference type="Pfam" id="PF00857">
    <property type="entry name" value="Isochorismatase"/>
    <property type="match status" value="1"/>
</dbReference>
<evidence type="ECO:0000256" key="3">
    <source>
        <dbReference type="ARBA" id="ARBA00022723"/>
    </source>
</evidence>
<keyword evidence="3" id="KW-0479">Metal-binding</keyword>
<sequence>MSTSRITLSSQHDALIIVDMQNDFVLPDGALSVTGATEIIPIINRVVGDHQFRAVVASMDWHPPGHMSFRNEDGTGGPWPPHCVRSTTGAQLHSEMKQGEITHLIHKATSLDSESYSAFSDDSGKTTGLAAMLRAMDVRRVFYVWRGFRLLCILYLTTRYPRGIYRCCVGGRRSPRRPCCHGEEASTPGKGGRNLCAKHRPFQLLSRRWLLLVVPPEAWDRVGVPK</sequence>
<gene>
    <name evidence="9" type="ORF">DPX39_090015800</name>
</gene>
<dbReference type="GO" id="GO:0019363">
    <property type="term" value="P:pyridine nucleotide biosynthetic process"/>
    <property type="evidence" value="ECO:0007669"/>
    <property type="project" value="UniProtKB-KW"/>
</dbReference>
<evidence type="ECO:0000256" key="2">
    <source>
        <dbReference type="ARBA" id="ARBA00022642"/>
    </source>
</evidence>